<evidence type="ECO:0000256" key="1">
    <source>
        <dbReference type="ARBA" id="ARBA00004141"/>
    </source>
</evidence>
<keyword evidence="5" id="KW-1133">Transmembrane helix</keyword>
<proteinExistence type="inferred from homology"/>
<feature type="domain" description="Phospholipid/glycerol acyltransferase" evidence="7">
    <location>
        <begin position="345"/>
        <end position="446"/>
    </location>
</feature>
<evidence type="ECO:0000313" key="8">
    <source>
        <dbReference type="EMBL" id="PAN31130.1"/>
    </source>
</evidence>
<keyword evidence="6" id="KW-0472">Membrane</keyword>
<dbReference type="Pfam" id="PF01553">
    <property type="entry name" value="Acyltransferase"/>
    <property type="match status" value="1"/>
</dbReference>
<dbReference type="AlphaFoldDB" id="A0A2S3HVY1"/>
<evidence type="ECO:0000259" key="7">
    <source>
        <dbReference type="SMART" id="SM00563"/>
    </source>
</evidence>
<gene>
    <name evidence="8" type="ORF">PAHAL_5G399000</name>
</gene>
<evidence type="ECO:0000256" key="5">
    <source>
        <dbReference type="ARBA" id="ARBA00022989"/>
    </source>
</evidence>
<name>A0A2S3HVY1_9POAL</name>
<dbReference type="GO" id="GO:0090447">
    <property type="term" value="F:glycerol-3-phosphate 2-O-acyltransferase activity"/>
    <property type="evidence" value="ECO:0007669"/>
    <property type="project" value="TreeGrafter"/>
</dbReference>
<dbReference type="EMBL" id="CM008050">
    <property type="protein sequence ID" value="PAN31130.1"/>
    <property type="molecule type" value="Genomic_DNA"/>
</dbReference>
<comment type="subcellular location">
    <subcellularLocation>
        <location evidence="1">Membrane</location>
        <topology evidence="1">Multi-pass membrane protein</topology>
    </subcellularLocation>
</comment>
<dbReference type="Gramene" id="PAN31130">
    <property type="protein sequence ID" value="PAN31130"/>
    <property type="gene ID" value="PAHAL_5G399000"/>
</dbReference>
<reference evidence="8" key="1">
    <citation type="submission" date="2018-04" db="EMBL/GenBank/DDBJ databases">
        <title>WGS assembly of Panicum hallii.</title>
        <authorList>
            <person name="Lovell J."/>
            <person name="Jenkins J."/>
            <person name="Lowry D."/>
            <person name="Mamidi S."/>
            <person name="Sreedasyam A."/>
            <person name="Weng X."/>
            <person name="Barry K."/>
            <person name="Bonette J."/>
            <person name="Campitelli B."/>
            <person name="Daum C."/>
            <person name="Gordon S."/>
            <person name="Gould B."/>
            <person name="Lipzen A."/>
            <person name="Macqueen A."/>
            <person name="Palacio-Mejia J."/>
            <person name="Plott C."/>
            <person name="Shakirov E."/>
            <person name="Shu S."/>
            <person name="Yoshinaga Y."/>
            <person name="Zane M."/>
            <person name="Rokhsar D."/>
            <person name="Grimwood J."/>
            <person name="Schmutz J."/>
            <person name="Juenger T."/>
        </authorList>
    </citation>
    <scope>NUCLEOTIDE SEQUENCE [LARGE SCALE GENOMIC DNA]</scope>
    <source>
        <strain evidence="8">FIL2</strain>
    </source>
</reference>
<dbReference type="GO" id="GO:0010143">
    <property type="term" value="P:cutin biosynthetic process"/>
    <property type="evidence" value="ECO:0007669"/>
    <property type="project" value="TreeGrafter"/>
</dbReference>
<dbReference type="InterPro" id="IPR002123">
    <property type="entry name" value="Plipid/glycerol_acylTrfase"/>
</dbReference>
<dbReference type="InterPro" id="IPR056462">
    <property type="entry name" value="HAD_RAM2/GPAT1-8"/>
</dbReference>
<dbReference type="PANTHER" id="PTHR15486:SF62">
    <property type="entry name" value="GLYCEROL-3-PHOSPHATE ACYLTRANSFERASE 2-RELATED"/>
    <property type="match status" value="1"/>
</dbReference>
<dbReference type="GO" id="GO:0016791">
    <property type="term" value="F:phosphatase activity"/>
    <property type="evidence" value="ECO:0007669"/>
    <property type="project" value="TreeGrafter"/>
</dbReference>
<sequence>MASKPFSKSFFAFYRFVRWRLGNPQGQHHHRRSTSRIPTYAEIIEGCPVASQDDLLRNQVLILDIEGGLLRSQSLFPYFILVAIEAGSFLRGLILLCLYPLLSCLTKEVQSRVMVMVCFLGLREEEVTRVARATLPKHFLEDIGKEGLEVVRGFKRVVGFSRMIPRVMVEDFLKEYLGLEMVVGREVKLVRGRYVGLLEVEGERRLQLDELEGTEMVGFGSSSSYFSHNHHQLFTGCKEVYLVTPEQKKQWSTLPRDQYPRPLIFHDGRLTFRPTPQATLAMFMWLPLAVPLTVLRTLIFVNLPYFISFPIGSASGVTTRVINAPISATGNANHGALTPPNPRGHLYVCNHRTLLDPVYISVMLNKKVSAVTYSVSRVSELLSPIQTIRLTRNRDEDRRRMEHWLQKGDLVICPEGTTCREPYLLRFSPLFVELIDEVYPVALTNWSNMFYGTSTGRSKYMDHFYYFMNPHPAYVIEFMDRMPTSVVINGRRCESYEVANMVQGEIGRVLGFEPTKLTRKDKYIILAGNEGVVDTKQYI</sequence>
<dbReference type="Pfam" id="PF23270">
    <property type="entry name" value="HAD_RAM2_N"/>
    <property type="match status" value="1"/>
</dbReference>
<dbReference type="GO" id="GO:0016020">
    <property type="term" value="C:membrane"/>
    <property type="evidence" value="ECO:0007669"/>
    <property type="project" value="UniProtKB-SubCell"/>
</dbReference>
<evidence type="ECO:0000256" key="2">
    <source>
        <dbReference type="ARBA" id="ARBA00007937"/>
    </source>
</evidence>
<evidence type="ECO:0000256" key="4">
    <source>
        <dbReference type="ARBA" id="ARBA00022692"/>
    </source>
</evidence>
<dbReference type="SUPFAM" id="SSF69593">
    <property type="entry name" value="Glycerol-3-phosphate (1)-acyltransferase"/>
    <property type="match status" value="1"/>
</dbReference>
<comment type="similarity">
    <text evidence="2">Belongs to the GPAT/DAPAT family.</text>
</comment>
<dbReference type="SMART" id="SM00563">
    <property type="entry name" value="PlsC"/>
    <property type="match status" value="1"/>
</dbReference>
<keyword evidence="3" id="KW-0808">Transferase</keyword>
<organism evidence="8">
    <name type="scientific">Panicum hallii</name>
    <dbReference type="NCBI Taxonomy" id="206008"/>
    <lineage>
        <taxon>Eukaryota</taxon>
        <taxon>Viridiplantae</taxon>
        <taxon>Streptophyta</taxon>
        <taxon>Embryophyta</taxon>
        <taxon>Tracheophyta</taxon>
        <taxon>Spermatophyta</taxon>
        <taxon>Magnoliopsida</taxon>
        <taxon>Liliopsida</taxon>
        <taxon>Poales</taxon>
        <taxon>Poaceae</taxon>
        <taxon>PACMAD clade</taxon>
        <taxon>Panicoideae</taxon>
        <taxon>Panicodae</taxon>
        <taxon>Paniceae</taxon>
        <taxon>Panicinae</taxon>
        <taxon>Panicum</taxon>
        <taxon>Panicum sect. Panicum</taxon>
    </lineage>
</organism>
<evidence type="ECO:0000256" key="3">
    <source>
        <dbReference type="ARBA" id="ARBA00022679"/>
    </source>
</evidence>
<evidence type="ECO:0000256" key="6">
    <source>
        <dbReference type="ARBA" id="ARBA00023136"/>
    </source>
</evidence>
<keyword evidence="4" id="KW-0812">Transmembrane</keyword>
<dbReference type="Proteomes" id="UP000243499">
    <property type="component" value="Chromosome 5"/>
</dbReference>
<protein>
    <recommendedName>
        <fullName evidence="7">Phospholipid/glycerol acyltransferase domain-containing protein</fullName>
    </recommendedName>
</protein>
<accession>A0A2S3HVY1</accession>
<dbReference type="PANTHER" id="PTHR15486">
    <property type="entry name" value="ANCIENT UBIQUITOUS PROTEIN"/>
    <property type="match status" value="1"/>
</dbReference>